<dbReference type="GO" id="GO:0043565">
    <property type="term" value="F:sequence-specific DNA binding"/>
    <property type="evidence" value="ECO:0007669"/>
    <property type="project" value="InterPro"/>
</dbReference>
<comment type="caution">
    <text evidence="5">The sequence shown here is derived from an EMBL/GenBank/DDBJ whole genome shotgun (WGS) entry which is preliminary data.</text>
</comment>
<accession>A0A235H4C4</accession>
<dbReference type="InterPro" id="IPR002818">
    <property type="entry name" value="DJ-1/PfpI"/>
</dbReference>
<dbReference type="InterPro" id="IPR009057">
    <property type="entry name" value="Homeodomain-like_sf"/>
</dbReference>
<feature type="region of interest" description="Disordered" evidence="3">
    <location>
        <begin position="298"/>
        <end position="331"/>
    </location>
</feature>
<gene>
    <name evidence="5" type="ORF">CHT98_30035</name>
</gene>
<dbReference type="SMART" id="SM00342">
    <property type="entry name" value="HTH_ARAC"/>
    <property type="match status" value="1"/>
</dbReference>
<feature type="domain" description="HTH araC/xylS-type" evidence="4">
    <location>
        <begin position="207"/>
        <end position="305"/>
    </location>
</feature>
<dbReference type="InterPro" id="IPR029062">
    <property type="entry name" value="Class_I_gatase-like"/>
</dbReference>
<dbReference type="SUPFAM" id="SSF52317">
    <property type="entry name" value="Class I glutamine amidotransferase-like"/>
    <property type="match status" value="1"/>
</dbReference>
<dbReference type="Proteomes" id="UP000215367">
    <property type="component" value="Unassembled WGS sequence"/>
</dbReference>
<evidence type="ECO:0000313" key="6">
    <source>
        <dbReference type="Proteomes" id="UP000215367"/>
    </source>
</evidence>
<evidence type="ECO:0000256" key="2">
    <source>
        <dbReference type="ARBA" id="ARBA00023163"/>
    </source>
</evidence>
<evidence type="ECO:0000256" key="1">
    <source>
        <dbReference type="ARBA" id="ARBA00023015"/>
    </source>
</evidence>
<dbReference type="InterPro" id="IPR052158">
    <property type="entry name" value="INH-QAR"/>
</dbReference>
<dbReference type="Gene3D" id="1.10.10.60">
    <property type="entry name" value="Homeodomain-like"/>
    <property type="match status" value="1"/>
</dbReference>
<evidence type="ECO:0000313" key="5">
    <source>
        <dbReference type="EMBL" id="OYD80671.1"/>
    </source>
</evidence>
<dbReference type="PROSITE" id="PS01124">
    <property type="entry name" value="HTH_ARAC_FAMILY_2"/>
    <property type="match status" value="1"/>
</dbReference>
<organism evidence="5 6">
    <name type="scientific">Azospirillum brasilense</name>
    <dbReference type="NCBI Taxonomy" id="192"/>
    <lineage>
        <taxon>Bacteria</taxon>
        <taxon>Pseudomonadati</taxon>
        <taxon>Pseudomonadota</taxon>
        <taxon>Alphaproteobacteria</taxon>
        <taxon>Rhodospirillales</taxon>
        <taxon>Azospirillaceae</taxon>
        <taxon>Azospirillum</taxon>
    </lineage>
</organism>
<dbReference type="Pfam" id="PF01965">
    <property type="entry name" value="DJ-1_PfpI"/>
    <property type="match status" value="1"/>
</dbReference>
<feature type="compositionally biased region" description="Polar residues" evidence="3">
    <location>
        <begin position="316"/>
        <end position="331"/>
    </location>
</feature>
<evidence type="ECO:0000256" key="3">
    <source>
        <dbReference type="SAM" id="MobiDB-lite"/>
    </source>
</evidence>
<geneLocation type="plasmid" evidence="5">
    <name>unnamed</name>
</geneLocation>
<dbReference type="RefSeq" id="WP_094307030.1">
    <property type="nucleotide sequence ID" value="NZ_NOWT01000048.1"/>
</dbReference>
<dbReference type="AlphaFoldDB" id="A0A235H4C4"/>
<dbReference type="InterPro" id="IPR018060">
    <property type="entry name" value="HTH_AraC"/>
</dbReference>
<keyword evidence="1" id="KW-0805">Transcription regulation</keyword>
<dbReference type="PANTHER" id="PTHR43130:SF3">
    <property type="entry name" value="HTH-TYPE TRANSCRIPTIONAL REGULATOR RV1931C"/>
    <property type="match status" value="1"/>
</dbReference>
<dbReference type="SUPFAM" id="SSF46689">
    <property type="entry name" value="Homeodomain-like"/>
    <property type="match status" value="2"/>
</dbReference>
<evidence type="ECO:0000259" key="4">
    <source>
        <dbReference type="PROSITE" id="PS01124"/>
    </source>
</evidence>
<dbReference type="GO" id="GO:0003700">
    <property type="term" value="F:DNA-binding transcription factor activity"/>
    <property type="evidence" value="ECO:0007669"/>
    <property type="project" value="InterPro"/>
</dbReference>
<dbReference type="Pfam" id="PF12833">
    <property type="entry name" value="HTH_18"/>
    <property type="match status" value="1"/>
</dbReference>
<dbReference type="Gene3D" id="3.40.50.880">
    <property type="match status" value="1"/>
</dbReference>
<reference evidence="5 6" key="1">
    <citation type="submission" date="2017-07" db="EMBL/GenBank/DDBJ databases">
        <title>Whole genome sequence of Azospirillum brasilense 2A1, a potential biofertilizer strain.</title>
        <authorList>
            <person name="Fontana C.A."/>
            <person name="Toffoli L.M."/>
            <person name="Salazar S.M."/>
            <person name="Puglisi E."/>
            <person name="Pedraza R."/>
            <person name="Bassi D."/>
            <person name="Cocconcelli P.S."/>
        </authorList>
    </citation>
    <scope>NUCLEOTIDE SEQUENCE [LARGE SCALE GENOMIC DNA]</scope>
    <source>
        <strain evidence="5 6">2A1</strain>
        <plasmid evidence="5">unnamed</plasmid>
    </source>
</reference>
<name>A0A235H4C4_AZOBR</name>
<dbReference type="CDD" id="cd03137">
    <property type="entry name" value="GATase1_AraC_1"/>
    <property type="match status" value="1"/>
</dbReference>
<sequence>MPTIGFLLHPQFSPMGLAMAAAFDMANQQAASRIYDLVMLSDAGGLVRGSMGIAVQTEALSDRYLDVVVVGGGVEAATPATIAFLRNAVGRVSRIAATCTAAFVLAEAGLLDGRRATTHWARARELQLRYPLARIEEDRIFVEDGPIWTSAGMTAGLDLALAFIERDLGIEAARSVSRALVMYHRRSGGQSQFSILLELEPKSDRIQKVLTYARRHLANRLDVEELAGVAGLGTRQFNRVFLRETGQSPAKAIEHLRLEAARSLMEDTDQTIDAVAQQTGFADRNRMRRAFLRAFGQPPQTIRRATHATHPEGQDRQGTSSPRPTTVTAAG</sequence>
<keyword evidence="5" id="KW-0614">Plasmid</keyword>
<proteinExistence type="predicted"/>
<protein>
    <submittedName>
        <fullName evidence="5">AraC family transcriptional regulator</fullName>
    </submittedName>
</protein>
<keyword evidence="2" id="KW-0804">Transcription</keyword>
<dbReference type="PANTHER" id="PTHR43130">
    <property type="entry name" value="ARAC-FAMILY TRANSCRIPTIONAL REGULATOR"/>
    <property type="match status" value="1"/>
</dbReference>
<dbReference type="EMBL" id="NOWT01000048">
    <property type="protein sequence ID" value="OYD80671.1"/>
    <property type="molecule type" value="Genomic_DNA"/>
</dbReference>